<dbReference type="InterPro" id="IPR013762">
    <property type="entry name" value="Integrase-like_cat_sf"/>
</dbReference>
<evidence type="ECO:0000256" key="3">
    <source>
        <dbReference type="ARBA" id="ARBA00023172"/>
    </source>
</evidence>
<sequence length="120" mass="13459">MRAITKGLPRQPRKEGHFAAMPYAKVPAFMVKLAERESFSRLALCFAILTAVRSGEVRGAVWEEFDLEERLWTIPAARMKAAREHVIPLSAPALAILRTSRKRSIVLVEADKRPSATSCR</sequence>
<evidence type="ECO:0000313" key="6">
    <source>
        <dbReference type="Proteomes" id="UP000028135"/>
    </source>
</evidence>
<gene>
    <name evidence="5" type="ORF">AL00_11310</name>
</gene>
<organism evidence="5 6">
    <name type="scientific">Sphingobium indicum F2</name>
    <dbReference type="NCBI Taxonomy" id="1450518"/>
    <lineage>
        <taxon>Bacteria</taxon>
        <taxon>Pseudomonadati</taxon>
        <taxon>Pseudomonadota</taxon>
        <taxon>Alphaproteobacteria</taxon>
        <taxon>Sphingomonadales</taxon>
        <taxon>Sphingomonadaceae</taxon>
        <taxon>Sphingobium</taxon>
    </lineage>
</organism>
<dbReference type="PANTHER" id="PTHR30629:SF2">
    <property type="entry name" value="PROPHAGE INTEGRASE INTS-RELATED"/>
    <property type="match status" value="1"/>
</dbReference>
<dbReference type="GO" id="GO:0015074">
    <property type="term" value="P:DNA integration"/>
    <property type="evidence" value="ECO:0007669"/>
    <property type="project" value="UniProtKB-KW"/>
</dbReference>
<protein>
    <recommendedName>
        <fullName evidence="4">Tyr recombinase domain-containing protein</fullName>
    </recommendedName>
</protein>
<comment type="caution">
    <text evidence="5">The sequence shown here is derived from an EMBL/GenBank/DDBJ whole genome shotgun (WGS) entry which is preliminary data.</text>
</comment>
<feature type="domain" description="Tyr recombinase" evidence="4">
    <location>
        <begin position="36"/>
        <end position="104"/>
    </location>
</feature>
<dbReference type="AlphaFoldDB" id="A0A8E0WSX1"/>
<dbReference type="PANTHER" id="PTHR30629">
    <property type="entry name" value="PROPHAGE INTEGRASE"/>
    <property type="match status" value="1"/>
</dbReference>
<reference evidence="5 6" key="1">
    <citation type="submission" date="2014-05" db="EMBL/GenBank/DDBJ databases">
        <title>Genome Announcement of Sphingobium lucknowense F2.</title>
        <authorList>
            <person name="Lal R."/>
            <person name="Negi V."/>
            <person name="Lata P."/>
            <person name="Sangwan N."/>
            <person name="Gupta S.K."/>
            <person name="Rao D.L.N."/>
            <person name="Das S."/>
        </authorList>
    </citation>
    <scope>NUCLEOTIDE SEQUENCE [LARGE SCALE GENOMIC DNA]</scope>
    <source>
        <strain evidence="5 6">F2</strain>
    </source>
</reference>
<keyword evidence="2" id="KW-0229">DNA integration</keyword>
<evidence type="ECO:0000256" key="1">
    <source>
        <dbReference type="ARBA" id="ARBA00008857"/>
    </source>
</evidence>
<dbReference type="Pfam" id="PF00589">
    <property type="entry name" value="Phage_integrase"/>
    <property type="match status" value="1"/>
</dbReference>
<dbReference type="InterPro" id="IPR050808">
    <property type="entry name" value="Phage_Integrase"/>
</dbReference>
<evidence type="ECO:0000256" key="2">
    <source>
        <dbReference type="ARBA" id="ARBA00022908"/>
    </source>
</evidence>
<dbReference type="InterPro" id="IPR011010">
    <property type="entry name" value="DNA_brk_join_enz"/>
</dbReference>
<dbReference type="EMBL" id="JANF02000056">
    <property type="protein sequence ID" value="KER36328.1"/>
    <property type="molecule type" value="Genomic_DNA"/>
</dbReference>
<dbReference type="InterPro" id="IPR002104">
    <property type="entry name" value="Integrase_catalytic"/>
</dbReference>
<dbReference type="SUPFAM" id="SSF56349">
    <property type="entry name" value="DNA breaking-rejoining enzymes"/>
    <property type="match status" value="1"/>
</dbReference>
<dbReference type="Proteomes" id="UP000028135">
    <property type="component" value="Unassembled WGS sequence"/>
</dbReference>
<evidence type="ECO:0000313" key="5">
    <source>
        <dbReference type="EMBL" id="KER36328.1"/>
    </source>
</evidence>
<name>A0A8E0WSX1_9SPHN</name>
<keyword evidence="3" id="KW-0233">DNA recombination</keyword>
<evidence type="ECO:0000259" key="4">
    <source>
        <dbReference type="Pfam" id="PF00589"/>
    </source>
</evidence>
<dbReference type="Gene3D" id="1.10.443.10">
    <property type="entry name" value="Intergrase catalytic core"/>
    <property type="match status" value="1"/>
</dbReference>
<accession>A0A8E0WSX1</accession>
<dbReference type="GO" id="GO:0003677">
    <property type="term" value="F:DNA binding"/>
    <property type="evidence" value="ECO:0007669"/>
    <property type="project" value="InterPro"/>
</dbReference>
<comment type="similarity">
    <text evidence="1">Belongs to the 'phage' integrase family.</text>
</comment>
<dbReference type="GO" id="GO:0006310">
    <property type="term" value="P:DNA recombination"/>
    <property type="evidence" value="ECO:0007669"/>
    <property type="project" value="UniProtKB-KW"/>
</dbReference>
<proteinExistence type="inferred from homology"/>